<dbReference type="PROSITE" id="PS00107">
    <property type="entry name" value="PROTEIN_KINASE_ATP"/>
    <property type="match status" value="1"/>
</dbReference>
<dbReference type="SMART" id="SM00220">
    <property type="entry name" value="S_TKc"/>
    <property type="match status" value="1"/>
</dbReference>
<keyword evidence="3 6" id="KW-0547">Nucleotide-binding</keyword>
<evidence type="ECO:0000256" key="4">
    <source>
        <dbReference type="ARBA" id="ARBA00022777"/>
    </source>
</evidence>
<evidence type="ECO:0000256" key="5">
    <source>
        <dbReference type="ARBA" id="ARBA00022840"/>
    </source>
</evidence>
<keyword evidence="1" id="KW-0723">Serine/threonine-protein kinase</keyword>
<name>A0A9W4HCT9_PENNA</name>
<feature type="binding site" evidence="6">
    <location>
        <position position="136"/>
    </location>
    <ligand>
        <name>ATP</name>
        <dbReference type="ChEBI" id="CHEBI:30616"/>
    </ligand>
</feature>
<dbReference type="SUPFAM" id="SSF56112">
    <property type="entry name" value="Protein kinase-like (PK-like)"/>
    <property type="match status" value="1"/>
</dbReference>
<evidence type="ECO:0000256" key="1">
    <source>
        <dbReference type="ARBA" id="ARBA00022527"/>
    </source>
</evidence>
<dbReference type="Proteomes" id="UP001153461">
    <property type="component" value="Unassembled WGS sequence"/>
</dbReference>
<evidence type="ECO:0000259" key="7">
    <source>
        <dbReference type="PROSITE" id="PS50011"/>
    </source>
</evidence>
<dbReference type="OrthoDB" id="10042665at2759"/>
<sequence>MKLIIALIQQSQPGGVTSGTILLDLPPPWTHQIFSLSIHSAIDSHSSEMANTEASPGKTTDFGDFVKDEEEELDLEELVEPWHRYETENNQNVLYPVRLGEVLNERYLVEHKLGFGGGSTVWMAFDLQDKRDVALKVMALGKWGDNETRIQDEIIKTVQDTSRLVIYTATFFLPRDDGSYHRVLVFPMKGPSICTLTLKMTPMASRMSAARQLLETVASLHEAGIIHRDLNARNCMWGMAPIDGLSRSAKYELLGRPLKQTIPFVDLWKMGELVSPVKVPKDLRTEEFYLCDFGLAKKIGDLTTERGYPPMHYCSPDRLHGQEPSFACDMWSYMAIFSMLYLAFPPFPTFLEGGVVSGMVECLGPLPEQWKGLYTHPGGLDSWYDQSQSPDLDNDLAAKIAYFRPDADLVERQHVQSIMSKVFIYHPEKRPTAIELLRDPSFRAIMDQYGC</sequence>
<dbReference type="EMBL" id="CAJVNV010000041">
    <property type="protein sequence ID" value="CAG7986395.1"/>
    <property type="molecule type" value="Genomic_DNA"/>
</dbReference>
<dbReference type="PROSITE" id="PS50011">
    <property type="entry name" value="PROTEIN_KINASE_DOM"/>
    <property type="match status" value="1"/>
</dbReference>
<dbReference type="GO" id="GO:0004674">
    <property type="term" value="F:protein serine/threonine kinase activity"/>
    <property type="evidence" value="ECO:0007669"/>
    <property type="project" value="UniProtKB-KW"/>
</dbReference>
<dbReference type="InterPro" id="IPR000719">
    <property type="entry name" value="Prot_kinase_dom"/>
</dbReference>
<gene>
    <name evidence="8" type="ORF">PNAL_LOCUS1472</name>
</gene>
<accession>A0A9W4HCT9</accession>
<dbReference type="InterPro" id="IPR051175">
    <property type="entry name" value="CLK_kinases"/>
</dbReference>
<dbReference type="InterPro" id="IPR017441">
    <property type="entry name" value="Protein_kinase_ATP_BS"/>
</dbReference>
<evidence type="ECO:0000313" key="8">
    <source>
        <dbReference type="EMBL" id="CAG7986395.1"/>
    </source>
</evidence>
<feature type="domain" description="Protein kinase" evidence="7">
    <location>
        <begin position="107"/>
        <end position="442"/>
    </location>
</feature>
<evidence type="ECO:0000256" key="2">
    <source>
        <dbReference type="ARBA" id="ARBA00022679"/>
    </source>
</evidence>
<dbReference type="GO" id="GO:0005524">
    <property type="term" value="F:ATP binding"/>
    <property type="evidence" value="ECO:0007669"/>
    <property type="project" value="UniProtKB-UniRule"/>
</dbReference>
<dbReference type="GO" id="GO:0043484">
    <property type="term" value="P:regulation of RNA splicing"/>
    <property type="evidence" value="ECO:0007669"/>
    <property type="project" value="TreeGrafter"/>
</dbReference>
<dbReference type="Gene3D" id="3.30.200.20">
    <property type="entry name" value="Phosphorylase Kinase, domain 1"/>
    <property type="match status" value="1"/>
</dbReference>
<evidence type="ECO:0000256" key="6">
    <source>
        <dbReference type="PROSITE-ProRule" id="PRU10141"/>
    </source>
</evidence>
<dbReference type="PANTHER" id="PTHR45646">
    <property type="entry name" value="SERINE/THREONINE-PROTEIN KINASE DOA-RELATED"/>
    <property type="match status" value="1"/>
</dbReference>
<keyword evidence="4" id="KW-0418">Kinase</keyword>
<dbReference type="Gene3D" id="1.10.510.10">
    <property type="entry name" value="Transferase(Phosphotransferase) domain 1"/>
    <property type="match status" value="1"/>
</dbReference>
<comment type="caution">
    <text evidence="8">The sequence shown here is derived from an EMBL/GenBank/DDBJ whole genome shotgun (WGS) entry which is preliminary data.</text>
</comment>
<proteinExistence type="predicted"/>
<keyword evidence="5 6" id="KW-0067">ATP-binding</keyword>
<evidence type="ECO:0000256" key="3">
    <source>
        <dbReference type="ARBA" id="ARBA00022741"/>
    </source>
</evidence>
<dbReference type="InterPro" id="IPR011009">
    <property type="entry name" value="Kinase-like_dom_sf"/>
</dbReference>
<reference evidence="8" key="1">
    <citation type="submission" date="2021-07" db="EMBL/GenBank/DDBJ databases">
        <authorList>
            <person name="Branca A.L. A."/>
        </authorList>
    </citation>
    <scope>NUCLEOTIDE SEQUENCE</scope>
</reference>
<evidence type="ECO:0000313" key="9">
    <source>
        <dbReference type="Proteomes" id="UP001153461"/>
    </source>
</evidence>
<dbReference type="Pfam" id="PF00069">
    <property type="entry name" value="Pkinase"/>
    <property type="match status" value="2"/>
</dbReference>
<dbReference type="PANTHER" id="PTHR45646:SF11">
    <property type="entry name" value="SERINE_THREONINE-PROTEIN KINASE DOA"/>
    <property type="match status" value="1"/>
</dbReference>
<dbReference type="GO" id="GO:0005634">
    <property type="term" value="C:nucleus"/>
    <property type="evidence" value="ECO:0007669"/>
    <property type="project" value="TreeGrafter"/>
</dbReference>
<organism evidence="8 9">
    <name type="scientific">Penicillium nalgiovense</name>
    <dbReference type="NCBI Taxonomy" id="60175"/>
    <lineage>
        <taxon>Eukaryota</taxon>
        <taxon>Fungi</taxon>
        <taxon>Dikarya</taxon>
        <taxon>Ascomycota</taxon>
        <taxon>Pezizomycotina</taxon>
        <taxon>Eurotiomycetes</taxon>
        <taxon>Eurotiomycetidae</taxon>
        <taxon>Eurotiales</taxon>
        <taxon>Aspergillaceae</taxon>
        <taxon>Penicillium</taxon>
    </lineage>
</organism>
<keyword evidence="2" id="KW-0808">Transferase</keyword>
<protein>
    <recommendedName>
        <fullName evidence="7">Protein kinase domain-containing protein</fullName>
    </recommendedName>
</protein>
<dbReference type="AlphaFoldDB" id="A0A9W4HCT9"/>